<feature type="domain" description="CCHC-type" evidence="10">
    <location>
        <begin position="680"/>
        <end position="696"/>
    </location>
</feature>
<evidence type="ECO:0000313" key="12">
    <source>
        <dbReference type="Proteomes" id="UP000198287"/>
    </source>
</evidence>
<evidence type="ECO:0000256" key="6">
    <source>
        <dbReference type="ARBA" id="ARBA00023242"/>
    </source>
</evidence>
<feature type="region of interest" description="Disordered" evidence="9">
    <location>
        <begin position="1134"/>
        <end position="1210"/>
    </location>
</feature>
<feature type="region of interest" description="Disordered" evidence="9">
    <location>
        <begin position="1333"/>
        <end position="1392"/>
    </location>
</feature>
<gene>
    <name evidence="11" type="ORF">Fcan01_14218</name>
</gene>
<organism evidence="11 12">
    <name type="scientific">Folsomia candida</name>
    <name type="common">Springtail</name>
    <dbReference type="NCBI Taxonomy" id="158441"/>
    <lineage>
        <taxon>Eukaryota</taxon>
        <taxon>Metazoa</taxon>
        <taxon>Ecdysozoa</taxon>
        <taxon>Arthropoda</taxon>
        <taxon>Hexapoda</taxon>
        <taxon>Collembola</taxon>
        <taxon>Entomobryomorpha</taxon>
        <taxon>Isotomoidea</taxon>
        <taxon>Isotomidae</taxon>
        <taxon>Proisotominae</taxon>
        <taxon>Folsomia</taxon>
    </lineage>
</organism>
<evidence type="ECO:0000256" key="7">
    <source>
        <dbReference type="ARBA" id="ARBA00041190"/>
    </source>
</evidence>
<comment type="subcellular location">
    <subcellularLocation>
        <location evidence="1">Nucleus</location>
    </subcellularLocation>
</comment>
<feature type="region of interest" description="Disordered" evidence="9">
    <location>
        <begin position="1011"/>
        <end position="1041"/>
    </location>
</feature>
<dbReference type="GO" id="GO:0003723">
    <property type="term" value="F:RNA binding"/>
    <property type="evidence" value="ECO:0007669"/>
    <property type="project" value="TreeGrafter"/>
</dbReference>
<feature type="compositionally biased region" description="Polar residues" evidence="9">
    <location>
        <begin position="517"/>
        <end position="560"/>
    </location>
</feature>
<dbReference type="SMART" id="SM00343">
    <property type="entry name" value="ZnF_C2HC"/>
    <property type="match status" value="4"/>
</dbReference>
<evidence type="ECO:0000256" key="1">
    <source>
        <dbReference type="ARBA" id="ARBA00004123"/>
    </source>
</evidence>
<sequence>MSTSHPTFVEVITSDSDADDNDSSDAEVQYVPYVKPPPPVIDLLMSSSEDEEEVLSKKKTSKPEKSTPNDAKWISTNHSRPSSTLHYPPARGDHNADQSLSKAKPASEFPPPIPPTRVSNAGQIAERILIHASGSKKSDGAGDDGERSNGYKSTGWVIDTNGRHDPSSNTNVVLNSSLSKRNDGDDSLHRHNQQQQPRVVYHSTADAAPSFPSMPKVGGSSVYDFESGNNDTLGGNRGAAPLPSCASTTRNNNDGDVGVDTNVDAPAKQLGDTGCHNQVGGGGNHAAQGQNGTHPTMWLPQSSGRVSKGLLVEPPVNGLAATAATTPSPATAPARKRVSKQQRARQRTNEEINNFLTTLGIFEPNEAPPASTPPKRVRKSRARPLIIPPNVQALSLIPPPPLMDSDPSSLFPISTTEVNDVTLPATAVTTTTTNETEVVPVTMEIVSEDVVALPIVNQPATATVEKSADRHTDTVPPDVEKLFCQPPFNPHIPNPEVGILTRTERAALSFNVSSVLAPTTSSLPSDPNPPTDRNVSLNSNDAPPQTNSKSDNNDTILLSSESDEPGQSGVESVPATTSKAPLLNFSTEKMTESTTNFQLNFPLEGNFEDNNDSDDEGGYTKSLPAYLPSHWTPTMVKYYDCAATEDFRLSKVLASMSDDPELWETNERRFPRQKMNSRVRCLNCNQFGHVVWKCSEKKKQAICHLCGQSGHGSVAKNRDSGRQTRCPNAVCLNCGRKQRGSISHGCPQCIYTKYPVKCGSCSIEGHTTSHCPDNWRRFFSTTTTSMTGREKRGIAAAFGDKPTYRLHKDTYCATCSQKGHGFFHCRSHCRTSGDKYARQNPRIFHELPRIQPVASAVREEEERIVSREEILIVSNSSTSSLVRRPDSVDDRPATTNNHEQQDDQILEEVVPSPLSENGDDNTMKKCMDPECHNRLKEKTYCHEMPVAPKEHRLLLKAQEDNRINLMLGNTDQITVLQKRHAVHIYGVDVVQSQVDMLLLVSKLNAEARKNSAKLKKNNHTPEVITLDDDDDDKDESERGANSNEKVTIALLHSEWGPMLDELKPNGFITRLIEMFKVDIHVSKEMVTIENGTPAGKMMAHKNIVDWLECLSASVKYTMKMKLDVEDGDTSVSIIGDNGISSSPAKKRKRPRQVQRPHSRRFNKRQRLSNNNQSQTMMVDNSTPNSSQAQLSNEFRRGTRSNNSNIGGFDHQPWEYNFPQFNDLTSKSASITDKQRKHLIRKQRRQRQKMRKQQQQRQLSNAGPTQQNDGFTPFYSDDYDPPAPLLPIPLMSTDFSPPFFHAQQLVPPEFLPRGGQGGPPSSQPADYIAFRVSESELPRGRSHNKKGTGGKWLNGRGGSRRDRFVPSKNRGRGGGSGGHDRPRYYKDGKNDNV</sequence>
<feature type="compositionally biased region" description="Polar residues" evidence="9">
    <location>
        <begin position="1167"/>
        <end position="1192"/>
    </location>
</feature>
<keyword evidence="6" id="KW-0539">Nucleus</keyword>
<reference evidence="11 12" key="1">
    <citation type="submission" date="2015-12" db="EMBL/GenBank/DDBJ databases">
        <title>The genome of Folsomia candida.</title>
        <authorList>
            <person name="Faddeeva A."/>
            <person name="Derks M.F."/>
            <person name="Anvar Y."/>
            <person name="Smit S."/>
            <person name="Van Straalen N."/>
            <person name="Roelofs D."/>
        </authorList>
    </citation>
    <scope>NUCLEOTIDE SEQUENCE [LARGE SCALE GENOMIC DNA]</scope>
    <source>
        <strain evidence="11 12">VU population</strain>
        <tissue evidence="11">Whole body</tissue>
    </source>
</reference>
<evidence type="ECO:0000256" key="2">
    <source>
        <dbReference type="ARBA" id="ARBA00022723"/>
    </source>
</evidence>
<keyword evidence="4" id="KW-0863">Zinc-finger</keyword>
<feature type="region of interest" description="Disordered" evidence="9">
    <location>
        <begin position="1"/>
        <end position="198"/>
    </location>
</feature>
<evidence type="ECO:0000313" key="11">
    <source>
        <dbReference type="EMBL" id="OXA51088.1"/>
    </source>
</evidence>
<feature type="compositionally biased region" description="Acidic residues" evidence="9">
    <location>
        <begin position="16"/>
        <end position="25"/>
    </location>
</feature>
<evidence type="ECO:0000256" key="9">
    <source>
        <dbReference type="SAM" id="MobiDB-lite"/>
    </source>
</evidence>
<dbReference type="STRING" id="158441.A0A226E1C7"/>
<feature type="domain" description="CCHC-type" evidence="10">
    <location>
        <begin position="702"/>
        <end position="728"/>
    </location>
</feature>
<feature type="region of interest" description="Disordered" evidence="9">
    <location>
        <begin position="879"/>
        <end position="925"/>
    </location>
</feature>
<keyword evidence="12" id="KW-1185">Reference proteome</keyword>
<feature type="compositionally biased region" description="Basic residues" evidence="9">
    <location>
        <begin position="334"/>
        <end position="346"/>
    </location>
</feature>
<dbReference type="GO" id="GO:0008270">
    <property type="term" value="F:zinc ion binding"/>
    <property type="evidence" value="ECO:0007669"/>
    <property type="project" value="UniProtKB-KW"/>
</dbReference>
<keyword evidence="5" id="KW-0862">Zinc</keyword>
<feature type="region of interest" description="Disordered" evidence="9">
    <location>
        <begin position="1226"/>
        <end position="1279"/>
    </location>
</feature>
<feature type="compositionally biased region" description="Basic residues" evidence="9">
    <location>
        <begin position="1144"/>
        <end position="1166"/>
    </location>
</feature>
<accession>A0A226E1C7</accession>
<proteinExistence type="predicted"/>
<feature type="compositionally biased region" description="Basic residues" evidence="9">
    <location>
        <begin position="1234"/>
        <end position="1253"/>
    </location>
</feature>
<dbReference type="InterPro" id="IPR051644">
    <property type="entry name" value="TRAMP_AT-DNA-binding"/>
</dbReference>
<dbReference type="Proteomes" id="UP000198287">
    <property type="component" value="Unassembled WGS sequence"/>
</dbReference>
<keyword evidence="2" id="KW-0479">Metal-binding</keyword>
<name>A0A226E1C7_FOLCA</name>
<dbReference type="PANTHER" id="PTHR46543">
    <property type="entry name" value="ZINC FINGER CCHC DOMAIN-CONTAINING PROTEIN 7"/>
    <property type="match status" value="1"/>
</dbReference>
<feature type="region of interest" description="Disordered" evidence="9">
    <location>
        <begin position="517"/>
        <end position="580"/>
    </location>
</feature>
<evidence type="ECO:0000256" key="4">
    <source>
        <dbReference type="ARBA" id="ARBA00022771"/>
    </source>
</evidence>
<feature type="domain" description="CCHC-type" evidence="10">
    <location>
        <begin position="811"/>
        <end position="827"/>
    </location>
</feature>
<dbReference type="SUPFAM" id="SSF57756">
    <property type="entry name" value="Retrovirus zinc finger-like domains"/>
    <property type="match status" value="1"/>
</dbReference>
<dbReference type="GO" id="GO:0071036">
    <property type="term" value="P:nuclear polyadenylation-dependent snoRNA catabolic process"/>
    <property type="evidence" value="ECO:0007669"/>
    <property type="project" value="TreeGrafter"/>
</dbReference>
<feature type="compositionally biased region" description="Basic and acidic residues" evidence="9">
    <location>
        <begin position="180"/>
        <end position="189"/>
    </location>
</feature>
<feature type="compositionally biased region" description="Basic and acidic residues" evidence="9">
    <location>
        <begin position="883"/>
        <end position="892"/>
    </location>
</feature>
<feature type="compositionally biased region" description="Polar residues" evidence="9">
    <location>
        <begin position="74"/>
        <end position="85"/>
    </location>
</feature>
<feature type="compositionally biased region" description="Acidic residues" evidence="9">
    <location>
        <begin position="1025"/>
        <end position="1034"/>
    </location>
</feature>
<dbReference type="EMBL" id="LNIX01000008">
    <property type="protein sequence ID" value="OXA51088.1"/>
    <property type="molecule type" value="Genomic_DNA"/>
</dbReference>
<comment type="caution">
    <text evidence="11">The sequence shown here is derived from an EMBL/GenBank/DDBJ whole genome shotgun (WGS) entry which is preliminary data.</text>
</comment>
<dbReference type="Gene3D" id="4.10.60.10">
    <property type="entry name" value="Zinc finger, CCHC-type"/>
    <property type="match status" value="2"/>
</dbReference>
<dbReference type="InterPro" id="IPR001878">
    <property type="entry name" value="Znf_CCHC"/>
</dbReference>
<feature type="compositionally biased region" description="Low complexity" evidence="9">
    <location>
        <begin position="323"/>
        <end position="333"/>
    </location>
</feature>
<dbReference type="GO" id="GO:0071037">
    <property type="term" value="P:nuclear polyadenylation-dependent snRNA catabolic process"/>
    <property type="evidence" value="ECO:0007669"/>
    <property type="project" value="TreeGrafter"/>
</dbReference>
<feature type="region of interest" description="Disordered" evidence="9">
    <location>
        <begin position="323"/>
        <end position="346"/>
    </location>
</feature>
<dbReference type="GO" id="GO:0071039">
    <property type="term" value="P:nuclear polyadenylation-dependent CUT catabolic process"/>
    <property type="evidence" value="ECO:0007669"/>
    <property type="project" value="TreeGrafter"/>
</dbReference>
<evidence type="ECO:0000259" key="10">
    <source>
        <dbReference type="SMART" id="SM00343"/>
    </source>
</evidence>
<feature type="compositionally biased region" description="Basic and acidic residues" evidence="9">
    <location>
        <begin position="136"/>
        <end position="149"/>
    </location>
</feature>
<feature type="compositionally biased region" description="Low complexity" evidence="9">
    <location>
        <begin position="167"/>
        <end position="179"/>
    </location>
</feature>
<dbReference type="InterPro" id="IPR036875">
    <property type="entry name" value="Znf_CCHC_sf"/>
</dbReference>
<dbReference type="GO" id="GO:0031499">
    <property type="term" value="C:TRAMP complex"/>
    <property type="evidence" value="ECO:0007669"/>
    <property type="project" value="TreeGrafter"/>
</dbReference>
<dbReference type="GO" id="GO:0071035">
    <property type="term" value="P:nuclear polyadenylation-dependent rRNA catabolic process"/>
    <property type="evidence" value="ECO:0007669"/>
    <property type="project" value="TreeGrafter"/>
</dbReference>
<protein>
    <recommendedName>
        <fullName evidence="7">Zinc finger CCHC domain-containing protein 7</fullName>
    </recommendedName>
    <alternativeName>
        <fullName evidence="8">TRAMP-like complex RNA-binding factor ZCCHC7</fullName>
    </alternativeName>
</protein>
<dbReference type="GO" id="GO:0071038">
    <property type="term" value="P:TRAMP-dependent tRNA surveillance pathway"/>
    <property type="evidence" value="ECO:0007669"/>
    <property type="project" value="TreeGrafter"/>
</dbReference>
<evidence type="ECO:0000256" key="8">
    <source>
        <dbReference type="ARBA" id="ARBA00043023"/>
    </source>
</evidence>
<feature type="domain" description="CCHC-type" evidence="10">
    <location>
        <begin position="757"/>
        <end position="773"/>
    </location>
</feature>
<dbReference type="GO" id="GO:0071031">
    <property type="term" value="P:nuclear mRNA surveillance of mRNA 3'-end processing"/>
    <property type="evidence" value="ECO:0007669"/>
    <property type="project" value="TreeGrafter"/>
</dbReference>
<evidence type="ECO:0000256" key="5">
    <source>
        <dbReference type="ARBA" id="ARBA00022833"/>
    </source>
</evidence>
<dbReference type="PANTHER" id="PTHR46543:SF1">
    <property type="entry name" value="ZINC FINGER CCHC DOMAIN-CONTAINING PROTEIN 7"/>
    <property type="match status" value="1"/>
</dbReference>
<feature type="compositionally biased region" description="Polar residues" evidence="9">
    <location>
        <begin position="1258"/>
        <end position="1269"/>
    </location>
</feature>
<feature type="compositionally biased region" description="Basic and acidic residues" evidence="9">
    <location>
        <begin position="1377"/>
        <end position="1392"/>
    </location>
</feature>
<evidence type="ECO:0000256" key="3">
    <source>
        <dbReference type="ARBA" id="ARBA00022737"/>
    </source>
</evidence>
<feature type="region of interest" description="Disordered" evidence="9">
    <location>
        <begin position="222"/>
        <end position="257"/>
    </location>
</feature>
<keyword evidence="3" id="KW-0677">Repeat</keyword>
<dbReference type="OrthoDB" id="7608935at2759"/>